<dbReference type="AlphaFoldDB" id="A0A1G7NKS0"/>
<organism evidence="1 2">
    <name type="scientific">Rhodobacter capsulatus</name>
    <name type="common">Rhodopseudomonas capsulata</name>
    <dbReference type="NCBI Taxonomy" id="1061"/>
    <lineage>
        <taxon>Bacteria</taxon>
        <taxon>Pseudomonadati</taxon>
        <taxon>Pseudomonadota</taxon>
        <taxon>Alphaproteobacteria</taxon>
        <taxon>Rhodobacterales</taxon>
        <taxon>Rhodobacter group</taxon>
        <taxon>Rhodobacter</taxon>
    </lineage>
</organism>
<gene>
    <name evidence="1" type="ORF">SAMN04244550_02770</name>
</gene>
<sequence>MRPRLRAELWVRAYLKRLELNNIPAYVAARGQPDSGAVMIKCATLDGLAKLYTRTFDYEADCDIWTVLTEGPEAEVDQSIRKQRSFDPDLWVIELEARHGRTLLDEDGLKD</sequence>
<dbReference type="OrthoDB" id="9809136at2"/>
<proteinExistence type="predicted"/>
<dbReference type="Proteomes" id="UP000183812">
    <property type="component" value="Unassembled WGS sequence"/>
</dbReference>
<dbReference type="Pfam" id="PF07372">
    <property type="entry name" value="DUF1491"/>
    <property type="match status" value="1"/>
</dbReference>
<evidence type="ECO:0000313" key="1">
    <source>
        <dbReference type="EMBL" id="SDF74648.1"/>
    </source>
</evidence>
<dbReference type="InterPro" id="IPR009964">
    <property type="entry name" value="DUF1491"/>
</dbReference>
<protein>
    <recommendedName>
        <fullName evidence="3">DUF1491 family protein</fullName>
    </recommendedName>
</protein>
<evidence type="ECO:0008006" key="3">
    <source>
        <dbReference type="Google" id="ProtNLM"/>
    </source>
</evidence>
<evidence type="ECO:0000313" key="2">
    <source>
        <dbReference type="Proteomes" id="UP000183812"/>
    </source>
</evidence>
<name>A0A1G7NKS0_RHOCA</name>
<dbReference type="RefSeq" id="WP_074555232.1">
    <property type="nucleotide sequence ID" value="NZ_CP119563.1"/>
</dbReference>
<dbReference type="EMBL" id="FNAY01000016">
    <property type="protein sequence ID" value="SDF74648.1"/>
    <property type="molecule type" value="Genomic_DNA"/>
</dbReference>
<accession>A0A1G7NKS0</accession>
<reference evidence="1 2" key="1">
    <citation type="submission" date="2016-10" db="EMBL/GenBank/DDBJ databases">
        <authorList>
            <person name="de Groot N.N."/>
        </authorList>
    </citation>
    <scope>NUCLEOTIDE SEQUENCE [LARGE SCALE GENOMIC DNA]</scope>
    <source>
        <strain evidence="2">DSM 938 / 37b4</strain>
    </source>
</reference>
<dbReference type="Gene3D" id="3.40.1530.20">
    <property type="entry name" value="Protein of unknown function (DUF1491)"/>
    <property type="match status" value="1"/>
</dbReference>